<feature type="transmembrane region" description="Helical" evidence="1">
    <location>
        <begin position="12"/>
        <end position="34"/>
    </location>
</feature>
<evidence type="ECO:0000313" key="3">
    <source>
        <dbReference type="EMBL" id="KAJ5217944.1"/>
    </source>
</evidence>
<organism evidence="3 4">
    <name type="scientific">Penicillium cinerascens</name>
    <dbReference type="NCBI Taxonomy" id="70096"/>
    <lineage>
        <taxon>Eukaryota</taxon>
        <taxon>Fungi</taxon>
        <taxon>Dikarya</taxon>
        <taxon>Ascomycota</taxon>
        <taxon>Pezizomycotina</taxon>
        <taxon>Eurotiomycetes</taxon>
        <taxon>Eurotiomycetidae</taxon>
        <taxon>Eurotiales</taxon>
        <taxon>Aspergillaceae</taxon>
        <taxon>Penicillium</taxon>
    </lineage>
</organism>
<feature type="transmembrane region" description="Helical" evidence="1">
    <location>
        <begin position="106"/>
        <end position="126"/>
    </location>
</feature>
<feature type="transmembrane region" description="Helical" evidence="1">
    <location>
        <begin position="205"/>
        <end position="227"/>
    </location>
</feature>
<evidence type="ECO:0000313" key="4">
    <source>
        <dbReference type="Proteomes" id="UP001150904"/>
    </source>
</evidence>
<sequence length="438" mass="49515">MTPQKRADNWIDGLRGVAALTVVTYHLCSCFAPWLNSPAISENGSVYLFQYPFLRLVVAGRLAVALFFVITGYVNSFNSRKHIRNGDSTFALSSLSRNTFTRIGRLIIPTNAAVLMVWFICQLNGFRFASQVDSGWIRGSGTPTPGPTFCGAIDGLLRNLILFWHNGGSEYDHTYWTIPFFLKGSILVYVTLLGTAYTRPKYTKIILIFLYLFSWSGGQALMEMNVYAGIFLAELNTDYGNTAGSLIPWPISALMMLFGLFLASFPEENPRWTIWSRAIDAAGLSLVPNGGEVNRYVVSLGTTIFVFGVFFSCHARRLLAHPFMNFLGRISFPIYLLHNTLIRTLLTWVLYRHSFLMNGLHPEDKEEKPMFYGRGGAFNFAFAMPLFYLILVYVSYLWTIYVDPCTEEVVSWLSTKAFGDNNDFESLKQHPSNRVFKA</sequence>
<dbReference type="GeneID" id="83174406"/>
<dbReference type="OrthoDB" id="5405781at2759"/>
<feature type="transmembrane region" description="Helical" evidence="1">
    <location>
        <begin position="334"/>
        <end position="351"/>
    </location>
</feature>
<proteinExistence type="predicted"/>
<feature type="transmembrane region" description="Helical" evidence="1">
    <location>
        <begin position="174"/>
        <end position="193"/>
    </location>
</feature>
<comment type="caution">
    <text evidence="3">The sequence shown here is derived from an EMBL/GenBank/DDBJ whole genome shotgun (WGS) entry which is preliminary data.</text>
</comment>
<dbReference type="PANTHER" id="PTHR23028:SF128">
    <property type="entry name" value="ACYLTRANSFERASE 3 DOMAIN-CONTAINING PROTEIN"/>
    <property type="match status" value="1"/>
</dbReference>
<accession>A0A9W9NFN4</accession>
<keyword evidence="1" id="KW-1133">Transmembrane helix</keyword>
<evidence type="ECO:0000259" key="2">
    <source>
        <dbReference type="Pfam" id="PF01757"/>
    </source>
</evidence>
<feature type="transmembrane region" description="Helical" evidence="1">
    <location>
        <begin position="371"/>
        <end position="394"/>
    </location>
</feature>
<gene>
    <name evidence="3" type="ORF">N7498_000043</name>
</gene>
<feature type="domain" description="Acyltransferase 3" evidence="2">
    <location>
        <begin position="9"/>
        <end position="396"/>
    </location>
</feature>
<keyword evidence="4" id="KW-1185">Reference proteome</keyword>
<dbReference type="GO" id="GO:0016747">
    <property type="term" value="F:acyltransferase activity, transferring groups other than amino-acyl groups"/>
    <property type="evidence" value="ECO:0007669"/>
    <property type="project" value="InterPro"/>
</dbReference>
<feature type="transmembrane region" description="Helical" evidence="1">
    <location>
        <begin position="54"/>
        <end position="74"/>
    </location>
</feature>
<keyword evidence="1" id="KW-0472">Membrane</keyword>
<dbReference type="Proteomes" id="UP001150904">
    <property type="component" value="Unassembled WGS sequence"/>
</dbReference>
<keyword evidence="1" id="KW-0812">Transmembrane</keyword>
<name>A0A9W9NFN4_9EURO</name>
<protein>
    <recommendedName>
        <fullName evidence="2">Acyltransferase 3 domain-containing protein</fullName>
    </recommendedName>
</protein>
<dbReference type="InterPro" id="IPR050879">
    <property type="entry name" value="Acyltransferase_3"/>
</dbReference>
<dbReference type="InterPro" id="IPR002656">
    <property type="entry name" value="Acyl_transf_3_dom"/>
</dbReference>
<dbReference type="Pfam" id="PF01757">
    <property type="entry name" value="Acyl_transf_3"/>
    <property type="match status" value="1"/>
</dbReference>
<dbReference type="RefSeq" id="XP_058312517.1">
    <property type="nucleotide sequence ID" value="XM_058447106.1"/>
</dbReference>
<dbReference type="PANTHER" id="PTHR23028">
    <property type="entry name" value="ACETYLTRANSFERASE"/>
    <property type="match status" value="1"/>
</dbReference>
<reference evidence="3" key="2">
    <citation type="journal article" date="2023" name="IMA Fungus">
        <title>Comparative genomic study of the Penicillium genus elucidates a diverse pangenome and 15 lateral gene transfer events.</title>
        <authorList>
            <person name="Petersen C."/>
            <person name="Sorensen T."/>
            <person name="Nielsen M.R."/>
            <person name="Sondergaard T.E."/>
            <person name="Sorensen J.L."/>
            <person name="Fitzpatrick D.A."/>
            <person name="Frisvad J.C."/>
            <person name="Nielsen K.L."/>
        </authorList>
    </citation>
    <scope>NUCLEOTIDE SEQUENCE</scope>
    <source>
        <strain evidence="3">IBT 15544</strain>
    </source>
</reference>
<reference evidence="3" key="1">
    <citation type="submission" date="2022-12" db="EMBL/GenBank/DDBJ databases">
        <authorList>
            <person name="Petersen C."/>
        </authorList>
    </citation>
    <scope>NUCLEOTIDE SEQUENCE</scope>
    <source>
        <strain evidence="3">IBT 15544</strain>
    </source>
</reference>
<evidence type="ECO:0000256" key="1">
    <source>
        <dbReference type="SAM" id="Phobius"/>
    </source>
</evidence>
<dbReference type="EMBL" id="JAPQKR010000004">
    <property type="protein sequence ID" value="KAJ5217944.1"/>
    <property type="molecule type" value="Genomic_DNA"/>
</dbReference>
<feature type="transmembrane region" description="Helical" evidence="1">
    <location>
        <begin position="296"/>
        <end position="313"/>
    </location>
</feature>
<dbReference type="AlphaFoldDB" id="A0A9W9NFN4"/>
<feature type="transmembrane region" description="Helical" evidence="1">
    <location>
        <begin position="247"/>
        <end position="265"/>
    </location>
</feature>